<accession>A0A914S7X2</accession>
<name>A0A914S7X2_PAREQ</name>
<evidence type="ECO:0000313" key="1">
    <source>
        <dbReference type="Proteomes" id="UP000887564"/>
    </source>
</evidence>
<dbReference type="AlphaFoldDB" id="A0A914S7X2"/>
<evidence type="ECO:0000313" key="2">
    <source>
        <dbReference type="WBParaSite" id="PEQ_0001457701-mRNA-1"/>
    </source>
</evidence>
<protein>
    <submittedName>
        <fullName evidence="2">Uncharacterized protein</fullName>
    </submittedName>
</protein>
<keyword evidence="1" id="KW-1185">Reference proteome</keyword>
<proteinExistence type="predicted"/>
<dbReference type="Proteomes" id="UP000887564">
    <property type="component" value="Unplaced"/>
</dbReference>
<organism evidence="1 2">
    <name type="scientific">Parascaris equorum</name>
    <name type="common">Equine roundworm</name>
    <dbReference type="NCBI Taxonomy" id="6256"/>
    <lineage>
        <taxon>Eukaryota</taxon>
        <taxon>Metazoa</taxon>
        <taxon>Ecdysozoa</taxon>
        <taxon>Nematoda</taxon>
        <taxon>Chromadorea</taxon>
        <taxon>Rhabditida</taxon>
        <taxon>Spirurina</taxon>
        <taxon>Ascaridomorpha</taxon>
        <taxon>Ascaridoidea</taxon>
        <taxon>Ascarididae</taxon>
        <taxon>Parascaris</taxon>
    </lineage>
</organism>
<dbReference type="WBParaSite" id="PEQ_0001457701-mRNA-1">
    <property type="protein sequence ID" value="PEQ_0001457701-mRNA-1"/>
    <property type="gene ID" value="PEQ_0001457701"/>
</dbReference>
<sequence>MIWGARLHVDVNGLTAMWLEGSMVRSIAKELAHFHLSAVGCYRSATVAFRSANIFGNVSLDSIHLMRTLIAALLPRSCEEFFMQDKKSLVKNVSLDVDGGHALLPFKAQCSISRDHDSELITTTVFHDLEPSGMFVTGPTDPGTIRKTLRYGL</sequence>
<reference evidence="2" key="1">
    <citation type="submission" date="2022-11" db="UniProtKB">
        <authorList>
            <consortium name="WormBaseParasite"/>
        </authorList>
    </citation>
    <scope>IDENTIFICATION</scope>
</reference>